<dbReference type="AlphaFoldDB" id="A0A7C3E1M5"/>
<dbReference type="InterPro" id="IPR029063">
    <property type="entry name" value="SAM-dependent_MTases_sf"/>
</dbReference>
<dbReference type="InterPro" id="IPR001091">
    <property type="entry name" value="RM_Methyltransferase"/>
</dbReference>
<dbReference type="SUPFAM" id="SSF53335">
    <property type="entry name" value="S-adenosyl-L-methionine-dependent methyltransferases"/>
    <property type="match status" value="1"/>
</dbReference>
<dbReference type="PANTHER" id="PTHR13370">
    <property type="entry name" value="RNA METHYLASE-RELATED"/>
    <property type="match status" value="1"/>
</dbReference>
<evidence type="ECO:0000313" key="6">
    <source>
        <dbReference type="EMBL" id="HFH29052.1"/>
    </source>
</evidence>
<organism evidence="6">
    <name type="scientific">Gracilinema caldarium</name>
    <dbReference type="NCBI Taxonomy" id="215591"/>
    <lineage>
        <taxon>Bacteria</taxon>
        <taxon>Pseudomonadati</taxon>
        <taxon>Spirochaetota</taxon>
        <taxon>Spirochaetia</taxon>
        <taxon>Spirochaetales</taxon>
        <taxon>Breznakiellaceae</taxon>
        <taxon>Gracilinema</taxon>
    </lineage>
</organism>
<comment type="similarity">
    <text evidence="1 4">Belongs to the N(4)/N(6)-methyltransferase family.</text>
</comment>
<name>A0A7C3E1M5_9SPIR</name>
<dbReference type="EC" id="2.1.1.-" evidence="4"/>
<gene>
    <name evidence="6" type="ORF">ENS59_06010</name>
</gene>
<reference evidence="6" key="1">
    <citation type="journal article" date="2020" name="mSystems">
        <title>Genome- and Community-Level Interaction Insights into Carbon Utilization and Element Cycling Functions of Hydrothermarchaeota in Hydrothermal Sediment.</title>
        <authorList>
            <person name="Zhou Z."/>
            <person name="Liu Y."/>
            <person name="Xu W."/>
            <person name="Pan J."/>
            <person name="Luo Z.H."/>
            <person name="Li M."/>
        </authorList>
    </citation>
    <scope>NUCLEOTIDE SEQUENCE [LARGE SCALE GENOMIC DNA]</scope>
    <source>
        <strain evidence="6">SpSt-503</strain>
    </source>
</reference>
<keyword evidence="3 6" id="KW-0808">Transferase</keyword>
<protein>
    <recommendedName>
        <fullName evidence="4">Methyltransferase</fullName>
        <ecNumber evidence="4">2.1.1.-</ecNumber>
    </recommendedName>
</protein>
<dbReference type="GO" id="GO:0003677">
    <property type="term" value="F:DNA binding"/>
    <property type="evidence" value="ECO:0007669"/>
    <property type="project" value="InterPro"/>
</dbReference>
<sequence length="305" mass="35234">MNAVEHLQLVDKIKHPQKGFFELITSIKQNTQTINPYYVSDKLVLYNYDSLEVLSRIPENSIDMIFADPPYMLSNNGFTCQNGRMVSVNKGKWDKSKGLLEDMAFHDTWIKACRRVLKPEGTIWISGTYHSIYQCGYLLQLNEFHILNDIAWFKPNAAPNLSCRFFTASHETIIWARKDKKAKHTFNYELMKNGTFPEDSIKKEKTQMRSVWSIPTPQKSEKAFGKHPTQKPLALLNRIVQASTKPGDIILDPFNGSGTTGVACQLTGDRYFIGIEISPEYCEISKLRFQNYEKEKKELMYQYAY</sequence>
<dbReference type="GO" id="GO:0005737">
    <property type="term" value="C:cytoplasm"/>
    <property type="evidence" value="ECO:0007669"/>
    <property type="project" value="TreeGrafter"/>
</dbReference>
<evidence type="ECO:0000256" key="1">
    <source>
        <dbReference type="ARBA" id="ARBA00006594"/>
    </source>
</evidence>
<proteinExistence type="inferred from homology"/>
<keyword evidence="2 6" id="KW-0489">Methyltransferase</keyword>
<dbReference type="GO" id="GO:0032259">
    <property type="term" value="P:methylation"/>
    <property type="evidence" value="ECO:0007669"/>
    <property type="project" value="UniProtKB-KW"/>
</dbReference>
<dbReference type="Pfam" id="PF01555">
    <property type="entry name" value="N6_N4_Mtase"/>
    <property type="match status" value="1"/>
</dbReference>
<evidence type="ECO:0000259" key="5">
    <source>
        <dbReference type="Pfam" id="PF01555"/>
    </source>
</evidence>
<dbReference type="InterPro" id="IPR002052">
    <property type="entry name" value="DNA_methylase_N6_adenine_CS"/>
</dbReference>
<dbReference type="PRINTS" id="PR00508">
    <property type="entry name" value="S21N4MTFRASE"/>
</dbReference>
<accession>A0A7C3E1M5</accession>
<dbReference type="Gene3D" id="3.40.50.150">
    <property type="entry name" value="Vaccinia Virus protein VP39"/>
    <property type="match status" value="1"/>
</dbReference>
<dbReference type="PANTHER" id="PTHR13370:SF3">
    <property type="entry name" value="TRNA (GUANINE(10)-N2)-METHYLTRANSFERASE HOMOLOG"/>
    <property type="match status" value="1"/>
</dbReference>
<dbReference type="EMBL" id="DSVL01000187">
    <property type="protein sequence ID" value="HFH29052.1"/>
    <property type="molecule type" value="Genomic_DNA"/>
</dbReference>
<dbReference type="InterPro" id="IPR002941">
    <property type="entry name" value="DNA_methylase_N4/N6"/>
</dbReference>
<dbReference type="PROSITE" id="PS00092">
    <property type="entry name" value="N6_MTASE"/>
    <property type="match status" value="1"/>
</dbReference>
<evidence type="ECO:0000256" key="3">
    <source>
        <dbReference type="ARBA" id="ARBA00022679"/>
    </source>
</evidence>
<comment type="caution">
    <text evidence="6">The sequence shown here is derived from an EMBL/GenBank/DDBJ whole genome shotgun (WGS) entry which is preliminary data.</text>
</comment>
<dbReference type="GO" id="GO:0008170">
    <property type="term" value="F:N-methyltransferase activity"/>
    <property type="evidence" value="ECO:0007669"/>
    <property type="project" value="InterPro"/>
</dbReference>
<evidence type="ECO:0000256" key="2">
    <source>
        <dbReference type="ARBA" id="ARBA00022603"/>
    </source>
</evidence>
<feature type="domain" description="DNA methylase N-4/N-6" evidence="5">
    <location>
        <begin position="62"/>
        <end position="286"/>
    </location>
</feature>
<evidence type="ECO:0000256" key="4">
    <source>
        <dbReference type="RuleBase" id="RU362026"/>
    </source>
</evidence>